<accession>A0A6J6BQX2</accession>
<sequence length="70" mass="7015">MVSVLPEPAPAITTAGSSGLVAIEIIALCSAVGSKTLAPTFCNAAAISCGEYFSVIRSPPVPHFGLGNKL</sequence>
<name>A0A6J6BQX2_9ZZZZ</name>
<reference evidence="1" key="1">
    <citation type="submission" date="2020-05" db="EMBL/GenBank/DDBJ databases">
        <authorList>
            <person name="Chiriac C."/>
            <person name="Salcher M."/>
            <person name="Ghai R."/>
            <person name="Kavagutti S V."/>
        </authorList>
    </citation>
    <scope>NUCLEOTIDE SEQUENCE</scope>
</reference>
<evidence type="ECO:0000313" key="1">
    <source>
        <dbReference type="EMBL" id="CAB4541077.1"/>
    </source>
</evidence>
<protein>
    <submittedName>
        <fullName evidence="1">Unannotated protein</fullName>
    </submittedName>
</protein>
<gene>
    <name evidence="1" type="ORF">UFOPK1419_00614</name>
</gene>
<dbReference type="EMBL" id="CAEZSK010000075">
    <property type="protein sequence ID" value="CAB4541077.1"/>
    <property type="molecule type" value="Genomic_DNA"/>
</dbReference>
<proteinExistence type="predicted"/>
<organism evidence="1">
    <name type="scientific">freshwater metagenome</name>
    <dbReference type="NCBI Taxonomy" id="449393"/>
    <lineage>
        <taxon>unclassified sequences</taxon>
        <taxon>metagenomes</taxon>
        <taxon>ecological metagenomes</taxon>
    </lineage>
</organism>
<dbReference type="AlphaFoldDB" id="A0A6J6BQX2"/>